<comment type="subcellular location">
    <subcellularLocation>
        <location evidence="1">Endomembrane system</location>
        <topology evidence="1">Multi-pass membrane protein</topology>
    </subcellularLocation>
</comment>
<dbReference type="GO" id="GO:0012505">
    <property type="term" value="C:endomembrane system"/>
    <property type="evidence" value="ECO:0007669"/>
    <property type="project" value="UniProtKB-SubCell"/>
</dbReference>
<proteinExistence type="predicted"/>
<protein>
    <submittedName>
        <fullName evidence="6">Unannotated protein</fullName>
    </submittedName>
</protein>
<keyword evidence="2 5" id="KW-0812">Transmembrane</keyword>
<evidence type="ECO:0000256" key="4">
    <source>
        <dbReference type="ARBA" id="ARBA00023136"/>
    </source>
</evidence>
<dbReference type="PANTHER" id="PTHR12714:SF9">
    <property type="entry name" value="PROTEIN-S-ISOPRENYLCYSTEINE O-METHYLTRANSFERASE"/>
    <property type="match status" value="1"/>
</dbReference>
<sequence length="197" mass="20787">MPAAALIGAVVALVVLLPARVLAHRRRTGRSGVVLARSAPGAPRRAAALLAAGTVLTGLGPAAHLLGLEWAWTPGDALITHAAGFLLLLAGLAWAAWAQATMREHWRMGQDETERTELVTTGPFGRMRHPIYSGMVVVALGIAMIDPTYPGAAGVVLLVIGVRLQAIAVEEPHLRTVHGPAYEAWARRTGRFLPPMG</sequence>
<evidence type="ECO:0000313" key="6">
    <source>
        <dbReference type="EMBL" id="CAB4930217.1"/>
    </source>
</evidence>
<keyword evidence="3 5" id="KW-1133">Transmembrane helix</keyword>
<feature type="transmembrane region" description="Helical" evidence="5">
    <location>
        <begin position="47"/>
        <end position="66"/>
    </location>
</feature>
<name>A0A6J7IJD0_9ZZZZ</name>
<dbReference type="EMBL" id="CAFBMK010000158">
    <property type="protein sequence ID" value="CAB4930217.1"/>
    <property type="molecule type" value="Genomic_DNA"/>
</dbReference>
<evidence type="ECO:0000256" key="1">
    <source>
        <dbReference type="ARBA" id="ARBA00004127"/>
    </source>
</evidence>
<gene>
    <name evidence="6" type="ORF">UFOPK3564_02330</name>
</gene>
<accession>A0A6J7IJD0</accession>
<feature type="transmembrane region" description="Helical" evidence="5">
    <location>
        <begin position="78"/>
        <end position="97"/>
    </location>
</feature>
<reference evidence="6" key="1">
    <citation type="submission" date="2020-05" db="EMBL/GenBank/DDBJ databases">
        <authorList>
            <person name="Chiriac C."/>
            <person name="Salcher M."/>
            <person name="Ghai R."/>
            <person name="Kavagutti S V."/>
        </authorList>
    </citation>
    <scope>NUCLEOTIDE SEQUENCE</scope>
</reference>
<organism evidence="6">
    <name type="scientific">freshwater metagenome</name>
    <dbReference type="NCBI Taxonomy" id="449393"/>
    <lineage>
        <taxon>unclassified sequences</taxon>
        <taxon>metagenomes</taxon>
        <taxon>ecological metagenomes</taxon>
    </lineage>
</organism>
<dbReference type="PANTHER" id="PTHR12714">
    <property type="entry name" value="PROTEIN-S ISOPRENYLCYSTEINE O-METHYLTRANSFERASE"/>
    <property type="match status" value="1"/>
</dbReference>
<dbReference type="AlphaFoldDB" id="A0A6J7IJD0"/>
<feature type="transmembrane region" description="Helical" evidence="5">
    <location>
        <begin position="131"/>
        <end position="160"/>
    </location>
</feature>
<evidence type="ECO:0000256" key="2">
    <source>
        <dbReference type="ARBA" id="ARBA00022692"/>
    </source>
</evidence>
<dbReference type="Gene3D" id="1.20.120.1630">
    <property type="match status" value="1"/>
</dbReference>
<evidence type="ECO:0000256" key="5">
    <source>
        <dbReference type="SAM" id="Phobius"/>
    </source>
</evidence>
<dbReference type="Pfam" id="PF04191">
    <property type="entry name" value="PEMT"/>
    <property type="match status" value="1"/>
</dbReference>
<dbReference type="GO" id="GO:0016740">
    <property type="term" value="F:transferase activity"/>
    <property type="evidence" value="ECO:0007669"/>
    <property type="project" value="UniProtKB-ARBA"/>
</dbReference>
<keyword evidence="4 5" id="KW-0472">Membrane</keyword>
<evidence type="ECO:0000256" key="3">
    <source>
        <dbReference type="ARBA" id="ARBA00022989"/>
    </source>
</evidence>
<dbReference type="InterPro" id="IPR007318">
    <property type="entry name" value="Phopholipid_MeTrfase"/>
</dbReference>